<dbReference type="EMBL" id="BAAAID010000029">
    <property type="protein sequence ID" value="GAA0935808.1"/>
    <property type="molecule type" value="Genomic_DNA"/>
</dbReference>
<evidence type="ECO:0000313" key="2">
    <source>
        <dbReference type="EMBL" id="GAA0935808.1"/>
    </source>
</evidence>
<organism evidence="2 3">
    <name type="scientific">Streptomyces rhizosphaericus</name>
    <dbReference type="NCBI Taxonomy" id="114699"/>
    <lineage>
        <taxon>Bacteria</taxon>
        <taxon>Bacillati</taxon>
        <taxon>Actinomycetota</taxon>
        <taxon>Actinomycetes</taxon>
        <taxon>Kitasatosporales</taxon>
        <taxon>Streptomycetaceae</taxon>
        <taxon>Streptomyces</taxon>
        <taxon>Streptomyces violaceusniger group</taxon>
    </lineage>
</organism>
<sequence>MGRRKDDDPWGDALRADDNGHTPVEVGEREKARSPYGISGRCARDGSAATTGRGQAAAKIDVQARHERNAR</sequence>
<keyword evidence="3" id="KW-1185">Reference proteome</keyword>
<feature type="region of interest" description="Disordered" evidence="1">
    <location>
        <begin position="1"/>
        <end position="71"/>
    </location>
</feature>
<accession>A0ABP4AF73</accession>
<feature type="compositionally biased region" description="Basic and acidic residues" evidence="1">
    <location>
        <begin position="62"/>
        <end position="71"/>
    </location>
</feature>
<protein>
    <submittedName>
        <fullName evidence="2">Uncharacterized protein</fullName>
    </submittedName>
</protein>
<gene>
    <name evidence="2" type="ORF">GCM10009575_046500</name>
</gene>
<reference evidence="3" key="1">
    <citation type="journal article" date="2019" name="Int. J. Syst. Evol. Microbiol.">
        <title>The Global Catalogue of Microorganisms (GCM) 10K type strain sequencing project: providing services to taxonomists for standard genome sequencing and annotation.</title>
        <authorList>
            <consortium name="The Broad Institute Genomics Platform"/>
            <consortium name="The Broad Institute Genome Sequencing Center for Infectious Disease"/>
            <person name="Wu L."/>
            <person name="Ma J."/>
        </authorList>
    </citation>
    <scope>NUCLEOTIDE SEQUENCE [LARGE SCALE GENOMIC DNA]</scope>
    <source>
        <strain evidence="3">JCM 11444</strain>
    </source>
</reference>
<comment type="caution">
    <text evidence="2">The sequence shown here is derived from an EMBL/GenBank/DDBJ whole genome shotgun (WGS) entry which is preliminary data.</text>
</comment>
<name>A0ABP4AF73_9ACTN</name>
<feature type="compositionally biased region" description="Basic and acidic residues" evidence="1">
    <location>
        <begin position="1"/>
        <end position="33"/>
    </location>
</feature>
<evidence type="ECO:0000313" key="3">
    <source>
        <dbReference type="Proteomes" id="UP001500418"/>
    </source>
</evidence>
<dbReference type="Proteomes" id="UP001500418">
    <property type="component" value="Unassembled WGS sequence"/>
</dbReference>
<proteinExistence type="predicted"/>
<evidence type="ECO:0000256" key="1">
    <source>
        <dbReference type="SAM" id="MobiDB-lite"/>
    </source>
</evidence>